<proteinExistence type="predicted"/>
<dbReference type="EMBL" id="LDAU01000053">
    <property type="protein sequence ID" value="KRX09178.1"/>
    <property type="molecule type" value="Genomic_DNA"/>
</dbReference>
<dbReference type="Proteomes" id="UP000054937">
    <property type="component" value="Unassembled WGS sequence"/>
</dbReference>
<sequence>MQKRSSIARLSMIGGLRNKSQRKAIINPNEDLNLIQENTGLSVEKIKLIKQIFEKYSNNGCIQNNNMMDILNESGIKFNPNTRQMIADDIAKYNGQKIDLIKFCNFYVDAERKIESTSKNSEYVDAFVAMGGNIDRTGTIKRSVIIDIIKVTFELTFDIEDFMSKQEVNSQELDFNEFCTLFDQNMQESRNIISGLSRRYKESQNDIEQLIKESNKNYKTDFNNSNDSDEDFKDLDVNYKDFQKWLLKDDKTVFI</sequence>
<organism evidence="1 2">
    <name type="scientific">Pseudocohnilembus persalinus</name>
    <name type="common">Ciliate</name>
    <dbReference type="NCBI Taxonomy" id="266149"/>
    <lineage>
        <taxon>Eukaryota</taxon>
        <taxon>Sar</taxon>
        <taxon>Alveolata</taxon>
        <taxon>Ciliophora</taxon>
        <taxon>Intramacronucleata</taxon>
        <taxon>Oligohymenophorea</taxon>
        <taxon>Scuticociliatia</taxon>
        <taxon>Philasterida</taxon>
        <taxon>Pseudocohnilembidae</taxon>
        <taxon>Pseudocohnilembus</taxon>
    </lineage>
</organism>
<dbReference type="OrthoDB" id="26525at2759"/>
<evidence type="ECO:0008006" key="3">
    <source>
        <dbReference type="Google" id="ProtNLM"/>
    </source>
</evidence>
<accession>A0A0V0R465</accession>
<name>A0A0V0R465_PSEPJ</name>
<dbReference type="AlphaFoldDB" id="A0A0V0R465"/>
<reference evidence="1 2" key="1">
    <citation type="journal article" date="2015" name="Sci. Rep.">
        <title>Genome of the facultative scuticociliatosis pathogen Pseudocohnilembus persalinus provides insight into its virulence through horizontal gene transfer.</title>
        <authorList>
            <person name="Xiong J."/>
            <person name="Wang G."/>
            <person name="Cheng J."/>
            <person name="Tian M."/>
            <person name="Pan X."/>
            <person name="Warren A."/>
            <person name="Jiang C."/>
            <person name="Yuan D."/>
            <person name="Miao W."/>
        </authorList>
    </citation>
    <scope>NUCLEOTIDE SEQUENCE [LARGE SCALE GENOMIC DNA]</scope>
    <source>
        <strain evidence="1">36N120E</strain>
    </source>
</reference>
<dbReference type="InterPro" id="IPR011992">
    <property type="entry name" value="EF-hand-dom_pair"/>
</dbReference>
<comment type="caution">
    <text evidence="1">The sequence shown here is derived from an EMBL/GenBank/DDBJ whole genome shotgun (WGS) entry which is preliminary data.</text>
</comment>
<dbReference type="Gene3D" id="1.10.238.10">
    <property type="entry name" value="EF-hand"/>
    <property type="match status" value="1"/>
</dbReference>
<evidence type="ECO:0000313" key="1">
    <source>
        <dbReference type="EMBL" id="KRX09178.1"/>
    </source>
</evidence>
<gene>
    <name evidence="1" type="ORF">PPERSA_05847</name>
</gene>
<keyword evidence="2" id="KW-1185">Reference proteome</keyword>
<dbReference type="SUPFAM" id="SSF47473">
    <property type="entry name" value="EF-hand"/>
    <property type="match status" value="1"/>
</dbReference>
<dbReference type="InParanoid" id="A0A0V0R465"/>
<evidence type="ECO:0000313" key="2">
    <source>
        <dbReference type="Proteomes" id="UP000054937"/>
    </source>
</evidence>
<protein>
    <recommendedName>
        <fullName evidence="3">EF-hand domain-containing protein</fullName>
    </recommendedName>
</protein>
<dbReference type="OMA" id="DFQGDKL"/>